<name>A0A556QMX9_9BACT</name>
<dbReference type="InterPro" id="IPR050595">
    <property type="entry name" value="Bact_response_regulator"/>
</dbReference>
<keyword evidence="1 2" id="KW-0597">Phosphoprotein</keyword>
<dbReference type="GO" id="GO:0000160">
    <property type="term" value="P:phosphorelay signal transduction system"/>
    <property type="evidence" value="ECO:0007669"/>
    <property type="project" value="InterPro"/>
</dbReference>
<protein>
    <submittedName>
        <fullName evidence="4">Response regulator</fullName>
    </submittedName>
</protein>
<dbReference type="PANTHER" id="PTHR44591:SF3">
    <property type="entry name" value="RESPONSE REGULATORY DOMAIN-CONTAINING PROTEIN"/>
    <property type="match status" value="1"/>
</dbReference>
<dbReference type="SMART" id="SM00448">
    <property type="entry name" value="REC"/>
    <property type="match status" value="1"/>
</dbReference>
<feature type="modified residue" description="4-aspartylphosphate" evidence="2">
    <location>
        <position position="70"/>
    </location>
</feature>
<proteinExistence type="predicted"/>
<dbReference type="PANTHER" id="PTHR44591">
    <property type="entry name" value="STRESS RESPONSE REGULATOR PROTEIN 1"/>
    <property type="match status" value="1"/>
</dbReference>
<feature type="domain" description="Response regulatory" evidence="3">
    <location>
        <begin position="20"/>
        <end position="136"/>
    </location>
</feature>
<sequence length="153" mass="16886">MPRLHTACTFWTVEDQAGKAIVIVDDEMSFTDLLGRLLGEHFQCPILTFSNPVTALETIPLLDIGMLVTDYYMPHLNGIELIRGAIARSAIAPPCVLITGHALDEDSDIARMACFKGILAKPFRWQQLASLIEQHWPADAPSPLRPGAVSLHR</sequence>
<evidence type="ECO:0000313" key="4">
    <source>
        <dbReference type="EMBL" id="TSJ77999.1"/>
    </source>
</evidence>
<evidence type="ECO:0000256" key="1">
    <source>
        <dbReference type="ARBA" id="ARBA00022553"/>
    </source>
</evidence>
<evidence type="ECO:0000313" key="5">
    <source>
        <dbReference type="Proteomes" id="UP000315648"/>
    </source>
</evidence>
<dbReference type="SUPFAM" id="SSF52172">
    <property type="entry name" value="CheY-like"/>
    <property type="match status" value="1"/>
</dbReference>
<evidence type="ECO:0000256" key="2">
    <source>
        <dbReference type="PROSITE-ProRule" id="PRU00169"/>
    </source>
</evidence>
<dbReference type="Gene3D" id="3.40.50.2300">
    <property type="match status" value="1"/>
</dbReference>
<reference evidence="4 5" key="1">
    <citation type="submission" date="2019-07" db="EMBL/GenBank/DDBJ databases">
        <title>Description of 53C-WASEF.</title>
        <authorList>
            <person name="Pitt A."/>
            <person name="Hahn M.W."/>
        </authorList>
    </citation>
    <scope>NUCLEOTIDE SEQUENCE [LARGE SCALE GENOMIC DNA]</scope>
    <source>
        <strain evidence="4 5">53C-WASEF</strain>
    </source>
</reference>
<organism evidence="4 5">
    <name type="scientific">Rariglobus hedericola</name>
    <dbReference type="NCBI Taxonomy" id="2597822"/>
    <lineage>
        <taxon>Bacteria</taxon>
        <taxon>Pseudomonadati</taxon>
        <taxon>Verrucomicrobiota</taxon>
        <taxon>Opitutia</taxon>
        <taxon>Opitutales</taxon>
        <taxon>Opitutaceae</taxon>
        <taxon>Rariglobus</taxon>
    </lineage>
</organism>
<comment type="caution">
    <text evidence="4">The sequence shown here is derived from an EMBL/GenBank/DDBJ whole genome shotgun (WGS) entry which is preliminary data.</text>
</comment>
<dbReference type="Pfam" id="PF00072">
    <property type="entry name" value="Response_reg"/>
    <property type="match status" value="1"/>
</dbReference>
<evidence type="ECO:0000259" key="3">
    <source>
        <dbReference type="PROSITE" id="PS50110"/>
    </source>
</evidence>
<dbReference type="InterPro" id="IPR011006">
    <property type="entry name" value="CheY-like_superfamily"/>
</dbReference>
<gene>
    <name evidence="4" type="ORF">FPL22_01420</name>
</gene>
<dbReference type="AlphaFoldDB" id="A0A556QMX9"/>
<dbReference type="PROSITE" id="PS50110">
    <property type="entry name" value="RESPONSE_REGULATORY"/>
    <property type="match status" value="1"/>
</dbReference>
<accession>A0A556QMX9</accession>
<dbReference type="Proteomes" id="UP000315648">
    <property type="component" value="Unassembled WGS sequence"/>
</dbReference>
<dbReference type="EMBL" id="VMBG01000001">
    <property type="protein sequence ID" value="TSJ77999.1"/>
    <property type="molecule type" value="Genomic_DNA"/>
</dbReference>
<dbReference type="RefSeq" id="WP_415663340.1">
    <property type="nucleotide sequence ID" value="NZ_CBCRVV010000001.1"/>
</dbReference>
<dbReference type="InterPro" id="IPR001789">
    <property type="entry name" value="Sig_transdc_resp-reg_receiver"/>
</dbReference>
<keyword evidence="5" id="KW-1185">Reference proteome</keyword>